<keyword evidence="2" id="KW-1185">Reference proteome</keyword>
<dbReference type="EMBL" id="WEGI01000019">
    <property type="protein sequence ID" value="MQY31376.1"/>
    <property type="molecule type" value="Genomic_DNA"/>
</dbReference>
<reference evidence="1 2" key="1">
    <citation type="submission" date="2019-10" db="EMBL/GenBank/DDBJ databases">
        <title>Nocardia macrotermitis sp. nov. and Nocardia aurantia sp. nov., isolated from the gut of fungus growing-termite Macrotermes natalensis.</title>
        <authorList>
            <person name="Benndorf R."/>
            <person name="Schwitalla J."/>
            <person name="Martin K."/>
            <person name="De Beer W."/>
            <person name="Kaster A.-K."/>
            <person name="Vollmers J."/>
            <person name="Poulsen M."/>
            <person name="Beemelmanns C."/>
        </authorList>
    </citation>
    <scope>NUCLEOTIDE SEQUENCE [LARGE SCALE GENOMIC DNA]</scope>
    <source>
        <strain evidence="1 2">RB56</strain>
    </source>
</reference>
<dbReference type="Gene3D" id="1.20.1440.110">
    <property type="entry name" value="acylaminoacyl peptidase"/>
    <property type="match status" value="1"/>
</dbReference>
<sequence length="403" mass="44698">MQNAAREVERLGIFFRDKAFDFETVRVMWYAPAGGADLGEVLSATRRIRNGDTDSWFREWNRIATVLLDRAGGLRDDLSRGNALLRAANYLRTAEFFLDPADPRRGPTADRARTSFDTGLAALGVELIRTEIPYGEAELELMYFLPRAPAGPGAPLLVVCGGFDSVPDELWFTVARAALERGFAVLVYEGPGQGNLLRRYGIPFEHRWEVPSSAVLDWAAAHIETESTTGVGISYGGRLLARAAAKDPRYDRIVLFDYFPRMLDAFTASIPWPLRSAAATMPPWLARIVSTAGRFDTQTRWALANARWTFGAADLPDLVAKLALDSGDEWAADIAADVLLLVAEREHFYPKSLAYRFAERLTGARSVTLREFTSAEGGELHCQNGALNAAHEQIFDWIRLPRG</sequence>
<proteinExistence type="predicted"/>
<organism evidence="1 2">
    <name type="scientific">Nocardia aurantia</name>
    <dbReference type="NCBI Taxonomy" id="2585199"/>
    <lineage>
        <taxon>Bacteria</taxon>
        <taxon>Bacillati</taxon>
        <taxon>Actinomycetota</taxon>
        <taxon>Actinomycetes</taxon>
        <taxon>Mycobacteriales</taxon>
        <taxon>Nocardiaceae</taxon>
        <taxon>Nocardia</taxon>
    </lineage>
</organism>
<accession>A0A7K0DZX5</accession>
<dbReference type="Gene3D" id="3.40.50.1820">
    <property type="entry name" value="alpha/beta hydrolase"/>
    <property type="match status" value="1"/>
</dbReference>
<dbReference type="SUPFAM" id="SSF53474">
    <property type="entry name" value="alpha/beta-Hydrolases"/>
    <property type="match status" value="1"/>
</dbReference>
<dbReference type="Proteomes" id="UP000431401">
    <property type="component" value="Unassembled WGS sequence"/>
</dbReference>
<comment type="caution">
    <text evidence="1">The sequence shown here is derived from an EMBL/GenBank/DDBJ whole genome shotgun (WGS) entry which is preliminary data.</text>
</comment>
<name>A0A7K0DZX5_9NOCA</name>
<protein>
    <recommendedName>
        <fullName evidence="3">Dipeptidyl aminopeptidase</fullName>
    </recommendedName>
</protein>
<dbReference type="InterPro" id="IPR029058">
    <property type="entry name" value="AB_hydrolase_fold"/>
</dbReference>
<dbReference type="AlphaFoldDB" id="A0A7K0DZX5"/>
<evidence type="ECO:0000313" key="2">
    <source>
        <dbReference type="Proteomes" id="UP000431401"/>
    </source>
</evidence>
<evidence type="ECO:0000313" key="1">
    <source>
        <dbReference type="EMBL" id="MQY31376.1"/>
    </source>
</evidence>
<gene>
    <name evidence="1" type="ORF">NRB56_69850</name>
</gene>
<evidence type="ECO:0008006" key="3">
    <source>
        <dbReference type="Google" id="ProtNLM"/>
    </source>
</evidence>